<evidence type="ECO:0000313" key="1">
    <source>
        <dbReference type="EMBL" id="AHI88581.1"/>
    </source>
</evidence>
<dbReference type="RefSeq" id="WP_024265843.1">
    <property type="nucleotide sequence ID" value="NC_011916.1"/>
</dbReference>
<proteinExistence type="predicted"/>
<dbReference type="AlphaFoldDB" id="A0A0H3IXU4"/>
<accession>A0A0H3IXU4</accession>
<reference evidence="1 2" key="1">
    <citation type="journal article" date="2010" name="J. Bacteriol.">
        <title>The genetic basis of laboratory adaptation in Caulobacter crescentus.</title>
        <authorList>
            <person name="Marks M.E."/>
            <person name="Castro-Rojas C.M."/>
            <person name="Teiling C."/>
            <person name="Du L."/>
            <person name="Kapatral V."/>
            <person name="Walunas T.L."/>
            <person name="Crosson S."/>
        </authorList>
    </citation>
    <scope>NUCLEOTIDE SEQUENCE [LARGE SCALE GENOMIC DNA]</scope>
    <source>
        <strain evidence="2">NA1000 / CB15N</strain>
    </source>
</reference>
<dbReference type="HOGENOM" id="CLU_3150848_0_0_5"/>
<keyword evidence="2" id="KW-1185">Reference proteome</keyword>
<gene>
    <name evidence="1" type="ordered locus">CCNA_03978</name>
</gene>
<dbReference type="GeneID" id="18668929"/>
<sequence length="48" mass="5410">MRGGCGLGMKKIPYGSKFGVEMIFASFAPDRDWRHVPVREKLLTSALR</sequence>
<evidence type="ECO:0000313" key="2">
    <source>
        <dbReference type="Proteomes" id="UP000001364"/>
    </source>
</evidence>
<name>A0A0H3IXU4_CAUVN</name>
<dbReference type="RefSeq" id="YP_009020550.1">
    <property type="nucleotide sequence ID" value="NC_011916.1"/>
</dbReference>
<dbReference type="Proteomes" id="UP000001364">
    <property type="component" value="Chromosome"/>
</dbReference>
<dbReference type="EMBL" id="CP001340">
    <property type="protein sequence ID" value="AHI88581.1"/>
    <property type="molecule type" value="Genomic_DNA"/>
</dbReference>
<protein>
    <submittedName>
        <fullName evidence="1">Uncharacterized protein</fullName>
    </submittedName>
</protein>
<dbReference type="KEGG" id="ccs:CCNA_03978"/>
<organism evidence="1 2">
    <name type="scientific">Caulobacter vibrioides (strain NA1000 / CB15N)</name>
    <name type="common">Caulobacter crescentus</name>
    <dbReference type="NCBI Taxonomy" id="565050"/>
    <lineage>
        <taxon>Bacteria</taxon>
        <taxon>Pseudomonadati</taxon>
        <taxon>Pseudomonadota</taxon>
        <taxon>Alphaproteobacteria</taxon>
        <taxon>Caulobacterales</taxon>
        <taxon>Caulobacteraceae</taxon>
        <taxon>Caulobacter</taxon>
    </lineage>
</organism>